<dbReference type="Pfam" id="PF21388">
    <property type="entry name" value="SPATA2_PUB-like"/>
    <property type="match status" value="1"/>
</dbReference>
<accession>A0ABQ8JQD1</accession>
<keyword evidence="1" id="KW-0479">Metal-binding</keyword>
<dbReference type="Gene3D" id="2.30.30.380">
    <property type="entry name" value="Zn-finger domain of Sec23/24"/>
    <property type="match status" value="1"/>
</dbReference>
<dbReference type="InterPro" id="IPR048839">
    <property type="entry name" value="SPATA2_PUB-like"/>
</dbReference>
<reference evidence="5 6" key="1">
    <citation type="journal article" date="2018" name="J. Allergy Clin. Immunol.">
        <title>High-quality assembly of Dermatophagoides pteronyssinus genome and transcriptome reveals a wide range of novel allergens.</title>
        <authorList>
            <person name="Liu X.Y."/>
            <person name="Yang K.Y."/>
            <person name="Wang M.Q."/>
            <person name="Kwok J.S."/>
            <person name="Zeng X."/>
            <person name="Yang Z."/>
            <person name="Xiao X.J."/>
            <person name="Lau C.P."/>
            <person name="Li Y."/>
            <person name="Huang Z.M."/>
            <person name="Ba J.G."/>
            <person name="Yim A.K."/>
            <person name="Ouyang C.Y."/>
            <person name="Ngai S.M."/>
            <person name="Chan T.F."/>
            <person name="Leung E.L."/>
            <person name="Liu L."/>
            <person name="Liu Z.G."/>
            <person name="Tsui S.K."/>
        </authorList>
    </citation>
    <scope>NUCLEOTIDE SEQUENCE [LARGE SCALE GENOMIC DNA]</scope>
    <source>
        <strain evidence="5">Derp</strain>
    </source>
</reference>
<dbReference type="PANTHER" id="PTHR15326:SF2">
    <property type="entry name" value="PROTEIN TAMOZHENNIC"/>
    <property type="match status" value="1"/>
</dbReference>
<sequence>MNRMDVNHQPHHHHHHVNNIHNNHAVSTANRQYHYDPNPHLLICAANHHQNDGRLCNYESCDSNYSLLTGKPTNNNQTAIRNLRLRMHEIHLAYINNNDEYDKKIELRKRLECLIDEYLIVVRHDDKFTFREFRDCLEITCKKSNFDPEKAIEAFRLVERYALNLLNYPWRHEYHKIFAFGYYRIIKYSLSGHCELMQLIGYNYDASNDIYALSEMPIDPDKMIAISFDCLVSIVEIQIMSDIKTKCPDQMCWKDIYCIRCQYVCNVQSAVRIFCDLKRNNKLIDLDLDLDLPDYSMKTFNKIEQWSPTVNGSTVKPNISNNSSKEIILPPPPTYLESDLDTIDFIDSAQHNEQTSKNTTPINNTNFFHKDFKTTNNITAARKIIPVNVKPIHSEPQQIIISKKPIISPSNSSSFLYHRSAPNEKKATNPPTSTIRSISKENLLNNHHKPLIELSSEESCHQSSNEQCDDGWSCQSCTYVNDECVEICQMCHRSRTKGNESTPLITGGRQCNKCTLVNNKNDKFCTACGTSLADSPTYI</sequence>
<feature type="domain" description="RanBP2-type" evidence="4">
    <location>
        <begin position="472"/>
        <end position="491"/>
    </location>
</feature>
<comment type="caution">
    <text evidence="5">The sequence shown here is derived from an EMBL/GenBank/DDBJ whole genome shotgun (WGS) entry which is preliminary data.</text>
</comment>
<evidence type="ECO:0000256" key="2">
    <source>
        <dbReference type="ARBA" id="ARBA00022771"/>
    </source>
</evidence>
<gene>
    <name evidence="5" type="primary">SPATA2</name>
    <name evidence="5" type="ORF">DERP_004755</name>
</gene>
<keyword evidence="3" id="KW-0862">Zinc</keyword>
<evidence type="ECO:0000256" key="1">
    <source>
        <dbReference type="ARBA" id="ARBA00022723"/>
    </source>
</evidence>
<dbReference type="PROSITE" id="PS01358">
    <property type="entry name" value="ZF_RANBP2_1"/>
    <property type="match status" value="1"/>
</dbReference>
<evidence type="ECO:0000256" key="3">
    <source>
        <dbReference type="ARBA" id="ARBA00022833"/>
    </source>
</evidence>
<dbReference type="PANTHER" id="PTHR15326">
    <property type="entry name" value="SPERMATOGENESIS-ASSOCIATED PROTEIN 2/TAMOZHENNIC"/>
    <property type="match status" value="1"/>
</dbReference>
<evidence type="ECO:0000313" key="5">
    <source>
        <dbReference type="EMBL" id="KAH9424570.1"/>
    </source>
</evidence>
<evidence type="ECO:0000259" key="4">
    <source>
        <dbReference type="PROSITE" id="PS01358"/>
    </source>
</evidence>
<proteinExistence type="predicted"/>
<dbReference type="Proteomes" id="UP000887458">
    <property type="component" value="Unassembled WGS sequence"/>
</dbReference>
<dbReference type="SMART" id="SM00547">
    <property type="entry name" value="ZnF_RBZ"/>
    <property type="match status" value="2"/>
</dbReference>
<dbReference type="EMBL" id="NJHN03000029">
    <property type="protein sequence ID" value="KAH9424570.1"/>
    <property type="molecule type" value="Genomic_DNA"/>
</dbReference>
<reference evidence="5 6" key="2">
    <citation type="journal article" date="2022" name="Mol. Biol. Evol.">
        <title>Comparative Genomics Reveals Insights into the Divergent Evolution of Astigmatic Mites and Household Pest Adaptations.</title>
        <authorList>
            <person name="Xiong Q."/>
            <person name="Wan A.T."/>
            <person name="Liu X."/>
            <person name="Fung C.S."/>
            <person name="Xiao X."/>
            <person name="Malainual N."/>
            <person name="Hou J."/>
            <person name="Wang L."/>
            <person name="Wang M."/>
            <person name="Yang K.Y."/>
            <person name="Cui Y."/>
            <person name="Leung E.L."/>
            <person name="Nong W."/>
            <person name="Shin S.K."/>
            <person name="Au S.W."/>
            <person name="Jeong K.Y."/>
            <person name="Chew F.T."/>
            <person name="Hui J.H."/>
            <person name="Leung T.F."/>
            <person name="Tungtrongchitr A."/>
            <person name="Zhong N."/>
            <person name="Liu Z."/>
            <person name="Tsui S.K."/>
        </authorList>
    </citation>
    <scope>NUCLEOTIDE SEQUENCE [LARGE SCALE GENOMIC DNA]</scope>
    <source>
        <strain evidence="5">Derp</strain>
    </source>
</reference>
<protein>
    <submittedName>
        <fullName evidence="5">Spermatogenesis-associated protein 2</fullName>
    </submittedName>
</protein>
<evidence type="ECO:0000313" key="6">
    <source>
        <dbReference type="Proteomes" id="UP000887458"/>
    </source>
</evidence>
<keyword evidence="2" id="KW-0863">Zinc-finger</keyword>
<dbReference type="InterPro" id="IPR001876">
    <property type="entry name" value="Znf_RanBP2"/>
</dbReference>
<dbReference type="Gene3D" id="1.20.58.2190">
    <property type="match status" value="1"/>
</dbReference>
<organism evidence="5 6">
    <name type="scientific">Dermatophagoides pteronyssinus</name>
    <name type="common">European house dust mite</name>
    <dbReference type="NCBI Taxonomy" id="6956"/>
    <lineage>
        <taxon>Eukaryota</taxon>
        <taxon>Metazoa</taxon>
        <taxon>Ecdysozoa</taxon>
        <taxon>Arthropoda</taxon>
        <taxon>Chelicerata</taxon>
        <taxon>Arachnida</taxon>
        <taxon>Acari</taxon>
        <taxon>Acariformes</taxon>
        <taxon>Sarcoptiformes</taxon>
        <taxon>Astigmata</taxon>
        <taxon>Psoroptidia</taxon>
        <taxon>Analgoidea</taxon>
        <taxon>Pyroglyphidae</taxon>
        <taxon>Dermatophagoidinae</taxon>
        <taxon>Dermatophagoides</taxon>
    </lineage>
</organism>
<keyword evidence="6" id="KW-1185">Reference proteome</keyword>
<name>A0ABQ8JQD1_DERPT</name>